<dbReference type="EMBL" id="CAEZTR010000007">
    <property type="protein sequence ID" value="CAB4566107.1"/>
    <property type="molecule type" value="Genomic_DNA"/>
</dbReference>
<proteinExistence type="predicted"/>
<evidence type="ECO:0000313" key="2">
    <source>
        <dbReference type="EMBL" id="CAB4566107.1"/>
    </source>
</evidence>
<reference evidence="2" key="1">
    <citation type="submission" date="2020-05" db="EMBL/GenBank/DDBJ databases">
        <authorList>
            <person name="Chiriac C."/>
            <person name="Salcher M."/>
            <person name="Ghai R."/>
            <person name="Kavagutti S V."/>
        </authorList>
    </citation>
    <scope>NUCLEOTIDE SEQUENCE</scope>
</reference>
<sequence>MRVVLAHDFACNSRALHGGTIRKGTKVVHPPKDSPMNRLQAIARVGKCTRNDDGHGVIEEGAFHLLLDLDWLNSAEGCRRCVT</sequence>
<gene>
    <name evidence="1" type="ORF">UFOPK1495_00522</name>
    <name evidence="2" type="ORF">UFOPK1711_00220</name>
</gene>
<organism evidence="2">
    <name type="scientific">freshwater metagenome</name>
    <dbReference type="NCBI Taxonomy" id="449393"/>
    <lineage>
        <taxon>unclassified sequences</taxon>
        <taxon>metagenomes</taxon>
        <taxon>ecological metagenomes</taxon>
    </lineage>
</organism>
<evidence type="ECO:0000313" key="1">
    <source>
        <dbReference type="EMBL" id="CAB4546197.1"/>
    </source>
</evidence>
<accession>A0A6J6DPW6</accession>
<dbReference type="EMBL" id="CAEZSU010000040">
    <property type="protein sequence ID" value="CAB4546197.1"/>
    <property type="molecule type" value="Genomic_DNA"/>
</dbReference>
<protein>
    <submittedName>
        <fullName evidence="2">Unannotated protein</fullName>
    </submittedName>
</protein>
<name>A0A6J6DPW6_9ZZZZ</name>
<dbReference type="AlphaFoldDB" id="A0A6J6DPW6"/>